<dbReference type="InterPro" id="IPR051804">
    <property type="entry name" value="Carb_Metab_Reg_Kinase/Isom"/>
</dbReference>
<dbReference type="PANTHER" id="PTHR42742:SF3">
    <property type="entry name" value="FRUCTOKINASE"/>
    <property type="match status" value="1"/>
</dbReference>
<name>A0A8J6TDD8_9CHLR</name>
<dbReference type="SUPFAM" id="SSF53067">
    <property type="entry name" value="Actin-like ATPase domain"/>
    <property type="match status" value="1"/>
</dbReference>
<dbReference type="GO" id="GO:0046872">
    <property type="term" value="F:metal ion binding"/>
    <property type="evidence" value="ECO:0007669"/>
    <property type="project" value="UniProtKB-KW"/>
</dbReference>
<evidence type="ECO:0000256" key="3">
    <source>
        <dbReference type="ARBA" id="ARBA00022723"/>
    </source>
</evidence>
<dbReference type="GO" id="GO:0008865">
    <property type="term" value="F:fructokinase activity"/>
    <property type="evidence" value="ECO:0007669"/>
    <property type="project" value="UniProtKB-EC"/>
</dbReference>
<evidence type="ECO:0000256" key="4">
    <source>
        <dbReference type="ARBA" id="ARBA00022833"/>
    </source>
</evidence>
<gene>
    <name evidence="8" type="ORF">H8E29_00320</name>
</gene>
<comment type="cofactor">
    <cofactor evidence="1">
        <name>Mg(2+)</name>
        <dbReference type="ChEBI" id="CHEBI:18420"/>
    </cofactor>
</comment>
<organism evidence="8 9">
    <name type="scientific">Candidatus Desulfolinea nitratireducens</name>
    <dbReference type="NCBI Taxonomy" id="2841698"/>
    <lineage>
        <taxon>Bacteria</taxon>
        <taxon>Bacillati</taxon>
        <taxon>Chloroflexota</taxon>
        <taxon>Anaerolineae</taxon>
        <taxon>Anaerolineales</taxon>
        <taxon>Anaerolineales incertae sedis</taxon>
        <taxon>Candidatus Desulfolinea</taxon>
    </lineage>
</organism>
<dbReference type="Proteomes" id="UP000614469">
    <property type="component" value="Unassembled WGS sequence"/>
</dbReference>
<dbReference type="AlphaFoldDB" id="A0A8J6TDD8"/>
<accession>A0A8J6TDD8</accession>
<keyword evidence="4" id="KW-0862">Zinc</keyword>
<dbReference type="Gene3D" id="3.30.420.40">
    <property type="match status" value="2"/>
</dbReference>
<sequence>MANNNPRLFGGVEGGGTKFICAVGTEEGEILAETRIPTTSPDETLSQAIIFFKEQTGNLGALSAIGIASFGPLDPRPASVKFGHILPTTKPGWTDADIIGPFQEAFPVPIGFDTDVNGAALGEWRWGAAQGLDTFIYLTIGTGIGGGGLVNGELMHGLLHPEMGHIPLPQDKVRDPFESVCPFHGDCLEGLASGPAIEKRWGEKAENLSAGHPAWEMEASYIAMALRSFICTLSPERIVLGGGVMQQLHLLPLIRQKTQETLNGYVKSAQILEQIDDYIVPVALEGKAGILGAFVIAEKALIESKNS</sequence>
<evidence type="ECO:0000256" key="5">
    <source>
        <dbReference type="ARBA" id="ARBA00022842"/>
    </source>
</evidence>
<evidence type="ECO:0000256" key="7">
    <source>
        <dbReference type="ARBA" id="ARBA00048451"/>
    </source>
</evidence>
<evidence type="ECO:0000256" key="1">
    <source>
        <dbReference type="ARBA" id="ARBA00001946"/>
    </source>
</evidence>
<dbReference type="InterPro" id="IPR043129">
    <property type="entry name" value="ATPase_NBD"/>
</dbReference>
<evidence type="ECO:0000313" key="9">
    <source>
        <dbReference type="Proteomes" id="UP000614469"/>
    </source>
</evidence>
<dbReference type="Pfam" id="PF00480">
    <property type="entry name" value="ROK"/>
    <property type="match status" value="1"/>
</dbReference>
<reference evidence="8 9" key="1">
    <citation type="submission" date="2020-08" db="EMBL/GenBank/DDBJ databases">
        <title>Bridging the membrane lipid divide: bacteria of the FCB group superphylum have the potential to synthesize archaeal ether lipids.</title>
        <authorList>
            <person name="Villanueva L."/>
            <person name="Von Meijenfeldt F.A.B."/>
            <person name="Westbye A.B."/>
            <person name="Yadav S."/>
            <person name="Hopmans E.C."/>
            <person name="Dutilh B.E."/>
            <person name="Sinninghe Damste J.S."/>
        </authorList>
    </citation>
    <scope>NUCLEOTIDE SEQUENCE [LARGE SCALE GENOMIC DNA]</scope>
    <source>
        <strain evidence="8">NIOZ-UU36</strain>
    </source>
</reference>
<comment type="similarity">
    <text evidence="2">Belongs to the ROK (NagC/XylR) family.</text>
</comment>
<evidence type="ECO:0000313" key="8">
    <source>
        <dbReference type="EMBL" id="MBC8333686.1"/>
    </source>
</evidence>
<evidence type="ECO:0000256" key="2">
    <source>
        <dbReference type="ARBA" id="ARBA00006479"/>
    </source>
</evidence>
<comment type="caution">
    <text evidence="8">The sequence shown here is derived from an EMBL/GenBank/DDBJ whole genome shotgun (WGS) entry which is preliminary data.</text>
</comment>
<dbReference type="PANTHER" id="PTHR42742">
    <property type="entry name" value="TRANSCRIPTIONAL REPRESSOR MPRA"/>
    <property type="match status" value="1"/>
</dbReference>
<dbReference type="InterPro" id="IPR000600">
    <property type="entry name" value="ROK"/>
</dbReference>
<evidence type="ECO:0000256" key="6">
    <source>
        <dbReference type="ARBA" id="ARBA00038887"/>
    </source>
</evidence>
<dbReference type="EMBL" id="JACNJN010000018">
    <property type="protein sequence ID" value="MBC8333686.1"/>
    <property type="molecule type" value="Genomic_DNA"/>
</dbReference>
<dbReference type="CDD" id="cd24067">
    <property type="entry name" value="ASKHA_NBD_ROK_BsFRK-like"/>
    <property type="match status" value="1"/>
</dbReference>
<keyword evidence="3" id="KW-0479">Metal-binding</keyword>
<dbReference type="FunFam" id="3.30.420.40:FF:000136">
    <property type="entry name" value="Putative fructokinase"/>
    <property type="match status" value="1"/>
</dbReference>
<dbReference type="EC" id="2.7.1.4" evidence="6"/>
<proteinExistence type="inferred from homology"/>
<protein>
    <recommendedName>
        <fullName evidence="6">fructokinase</fullName>
        <ecNumber evidence="6">2.7.1.4</ecNumber>
    </recommendedName>
</protein>
<keyword evidence="5" id="KW-0460">Magnesium</keyword>
<comment type="catalytic activity">
    <reaction evidence="7">
        <text>D-fructose + ATP = D-fructose 6-phosphate + ADP + H(+)</text>
        <dbReference type="Rhea" id="RHEA:16125"/>
        <dbReference type="ChEBI" id="CHEBI:15378"/>
        <dbReference type="ChEBI" id="CHEBI:30616"/>
        <dbReference type="ChEBI" id="CHEBI:37721"/>
        <dbReference type="ChEBI" id="CHEBI:61527"/>
        <dbReference type="ChEBI" id="CHEBI:456216"/>
        <dbReference type="EC" id="2.7.1.4"/>
    </reaction>
</comment>